<dbReference type="InterPro" id="IPR052513">
    <property type="entry name" value="Thioester_dehydratase-like"/>
</dbReference>
<geneLocation type="plasmid" evidence="3 4">
    <name>pDSM109990_c</name>
</geneLocation>
<feature type="domain" description="ChsH2 rubredoxin-like zinc ribbon" evidence="2">
    <location>
        <begin position="22"/>
        <end position="57"/>
    </location>
</feature>
<dbReference type="Gene3D" id="6.10.30.10">
    <property type="match status" value="1"/>
</dbReference>
<keyword evidence="3" id="KW-0614">Plasmid</keyword>
<name>A0ABY3ZRV9_9RHOB</name>
<dbReference type="Pfam" id="PF12172">
    <property type="entry name" value="zf-ChsH2"/>
    <property type="match status" value="1"/>
</dbReference>
<evidence type="ECO:0000313" key="4">
    <source>
        <dbReference type="Proteomes" id="UP000831019"/>
    </source>
</evidence>
<dbReference type="EMBL" id="CP085147">
    <property type="protein sequence ID" value="UOA16957.1"/>
    <property type="molecule type" value="Genomic_DNA"/>
</dbReference>
<proteinExistence type="predicted"/>
<feature type="domain" description="ChsH2 C-terminal OB-fold" evidence="1">
    <location>
        <begin position="59"/>
        <end position="118"/>
    </location>
</feature>
<protein>
    <recommendedName>
        <fullName evidence="5">DUF35 domain-containing protein</fullName>
    </recommendedName>
</protein>
<dbReference type="InterPro" id="IPR022002">
    <property type="entry name" value="ChsH2_Znr"/>
</dbReference>
<keyword evidence="4" id="KW-1185">Reference proteome</keyword>
<evidence type="ECO:0008006" key="5">
    <source>
        <dbReference type="Google" id="ProtNLM"/>
    </source>
</evidence>
<dbReference type="SUPFAM" id="SSF50249">
    <property type="entry name" value="Nucleic acid-binding proteins"/>
    <property type="match status" value="1"/>
</dbReference>
<dbReference type="Pfam" id="PF01796">
    <property type="entry name" value="OB_ChsH2_C"/>
    <property type="match status" value="1"/>
</dbReference>
<dbReference type="Proteomes" id="UP000831019">
    <property type="component" value="Plasmid pDSM109990_c"/>
</dbReference>
<dbReference type="InterPro" id="IPR012340">
    <property type="entry name" value="NA-bd_OB-fold"/>
</dbReference>
<gene>
    <name evidence="3" type="ORF">DSM109990_03844</name>
</gene>
<organism evidence="3 4">
    <name type="scientific">Sulfitobacter dubius</name>
    <dbReference type="NCBI Taxonomy" id="218673"/>
    <lineage>
        <taxon>Bacteria</taxon>
        <taxon>Pseudomonadati</taxon>
        <taxon>Pseudomonadota</taxon>
        <taxon>Alphaproteobacteria</taxon>
        <taxon>Rhodobacterales</taxon>
        <taxon>Roseobacteraceae</taxon>
        <taxon>Sulfitobacter</taxon>
    </lineage>
</organism>
<sequence>MSDLATLKVPGPTIIPLTAPFWEAAAEGRLLIQRCGGCGGAAFYPRELCPYCWSDALRWEEARGVGRLKSFSIIHKPGHPGWFAVAPYSVGLVELAEGPTLLSHLLSEALEVGMALQLAPTSIGGRVLPCFRPV</sequence>
<reference evidence="4" key="1">
    <citation type="journal article" date="2022" name="Microorganisms">
        <title>Beyond the ABCs#Discovery of Three New Plasmid Types in Rhodobacterales (RepQ, RepY, RepW).</title>
        <authorList>
            <person name="Freese H.M."/>
            <person name="Ringel V."/>
            <person name="Overmann J."/>
            <person name="Petersen J."/>
        </authorList>
    </citation>
    <scope>NUCLEOTIDE SEQUENCE [LARGE SCALE GENOMIC DNA]</scope>
    <source>
        <strain evidence="4">DSM 109990</strain>
        <plasmid evidence="4">pDSM109990_c</plasmid>
    </source>
</reference>
<evidence type="ECO:0000259" key="1">
    <source>
        <dbReference type="Pfam" id="PF01796"/>
    </source>
</evidence>
<dbReference type="InterPro" id="IPR002878">
    <property type="entry name" value="ChsH2_C"/>
</dbReference>
<dbReference type="PANTHER" id="PTHR34075:SF5">
    <property type="entry name" value="BLR3430 PROTEIN"/>
    <property type="match status" value="1"/>
</dbReference>
<evidence type="ECO:0000313" key="3">
    <source>
        <dbReference type="EMBL" id="UOA16957.1"/>
    </source>
</evidence>
<dbReference type="PANTHER" id="PTHR34075">
    <property type="entry name" value="BLR3430 PROTEIN"/>
    <property type="match status" value="1"/>
</dbReference>
<dbReference type="RefSeq" id="WP_243263891.1">
    <property type="nucleotide sequence ID" value="NZ_CP085147.1"/>
</dbReference>
<evidence type="ECO:0000259" key="2">
    <source>
        <dbReference type="Pfam" id="PF12172"/>
    </source>
</evidence>
<accession>A0ABY3ZRV9</accession>